<dbReference type="RefSeq" id="WP_253569018.1">
    <property type="nucleotide sequence ID" value="NZ_JAMZEK010000005.1"/>
</dbReference>
<name>A0ABT1FFN8_9GAMM</name>
<accession>A0ABT1FFN8</accession>
<protein>
    <recommendedName>
        <fullName evidence="3">Sel1 repeat-containing protein</fullName>
    </recommendedName>
</protein>
<keyword evidence="2" id="KW-1185">Reference proteome</keyword>
<dbReference type="Proteomes" id="UP001204615">
    <property type="component" value="Unassembled WGS sequence"/>
</dbReference>
<comment type="caution">
    <text evidence="1">The sequence shown here is derived from an EMBL/GenBank/DDBJ whole genome shotgun (WGS) entry which is preliminary data.</text>
</comment>
<dbReference type="EMBL" id="JAMZEK010000005">
    <property type="protein sequence ID" value="MCP1376201.1"/>
    <property type="molecule type" value="Genomic_DNA"/>
</dbReference>
<evidence type="ECO:0000313" key="1">
    <source>
        <dbReference type="EMBL" id="MCP1376201.1"/>
    </source>
</evidence>
<evidence type="ECO:0000313" key="2">
    <source>
        <dbReference type="Proteomes" id="UP001204615"/>
    </source>
</evidence>
<dbReference type="SUPFAM" id="SSF81901">
    <property type="entry name" value="HCP-like"/>
    <property type="match status" value="1"/>
</dbReference>
<gene>
    <name evidence="1" type="ORF">NC595_19300</name>
</gene>
<proteinExistence type="predicted"/>
<evidence type="ECO:0008006" key="3">
    <source>
        <dbReference type="Google" id="ProtNLM"/>
    </source>
</evidence>
<sequence length="145" mass="16191">MFEPVSWCWRCPPWSCPAVQPGQAGAGNRIPLADVARANCPQGLERHVPGEYYCCVGVRDPAAGKFARAGEMLDEAARWDNKRAQFLLGVGYFEGDAGQLNRPLGLAYLQLSSERDTPFYLAVYRSAAKRHRCRSRGRPGIFCRR</sequence>
<organism evidence="1 2">
    <name type="scientific">Dyella lutea</name>
    <dbReference type="NCBI Taxonomy" id="2950441"/>
    <lineage>
        <taxon>Bacteria</taxon>
        <taxon>Pseudomonadati</taxon>
        <taxon>Pseudomonadota</taxon>
        <taxon>Gammaproteobacteria</taxon>
        <taxon>Lysobacterales</taxon>
        <taxon>Rhodanobacteraceae</taxon>
        <taxon>Dyella</taxon>
    </lineage>
</organism>
<reference evidence="1 2" key="1">
    <citation type="submission" date="2022-06" db="EMBL/GenBank/DDBJ databases">
        <title>Dyella sp. Sa strain:Sa Genome sequencing.</title>
        <authorList>
            <person name="Park S."/>
        </authorList>
    </citation>
    <scope>NUCLEOTIDE SEQUENCE [LARGE SCALE GENOMIC DNA]</scope>
    <source>
        <strain evidence="1 2">Sa</strain>
    </source>
</reference>